<dbReference type="HAMAP" id="MF_01864">
    <property type="entry name" value="tRNA_metthiotr_MiaB"/>
    <property type="match status" value="1"/>
</dbReference>
<protein>
    <submittedName>
        <fullName evidence="10">tRNA-2-methylthio-N(6)-dimethylallyladenosine synthase</fullName>
        <ecNumber evidence="10">2.8.4.3</ecNumber>
    </submittedName>
</protein>
<dbReference type="InterPro" id="IPR002792">
    <property type="entry name" value="TRAM_dom"/>
</dbReference>
<reference evidence="10" key="1">
    <citation type="submission" date="2019-08" db="EMBL/GenBank/DDBJ databases">
        <authorList>
            <person name="Kucharzyk K."/>
            <person name="Murdoch R.W."/>
            <person name="Higgins S."/>
            <person name="Loffler F."/>
        </authorList>
    </citation>
    <scope>NUCLEOTIDE SEQUENCE</scope>
</reference>
<dbReference type="Pfam" id="PF01938">
    <property type="entry name" value="TRAM"/>
    <property type="match status" value="1"/>
</dbReference>
<evidence type="ECO:0000256" key="6">
    <source>
        <dbReference type="ARBA" id="ARBA00023014"/>
    </source>
</evidence>
<dbReference type="SFLD" id="SFLDG01082">
    <property type="entry name" value="B12-binding_domain_containing"/>
    <property type="match status" value="1"/>
</dbReference>
<dbReference type="InterPro" id="IPR020612">
    <property type="entry name" value="Methylthiotransferase_CS"/>
</dbReference>
<dbReference type="PROSITE" id="PS51918">
    <property type="entry name" value="RADICAL_SAM"/>
    <property type="match status" value="1"/>
</dbReference>
<evidence type="ECO:0000256" key="3">
    <source>
        <dbReference type="ARBA" id="ARBA00022691"/>
    </source>
</evidence>
<sequence length="442" mass="49726">MSKTYHIINYGCQMNESDSEHFAGQLADLGYRYAEDFHDADVVLINTCCVRESAEKKILGKIGELKAIKAANPKKVICIAGCMAQKNGDKLIKTYPQIDLIIGTAYVNNFSAIFQTYIESRRKNQKIFADLQSDPQEFDGSFVRKSSFSAWVPIMYGCNNFCTYCIVPYVRGRERSRSMESIVAEITKAAAQGFKEVTLLGQNVNSYGKDNGQDNAFSNLLRVVDNIPGIERVRYMTSHPRDMSEDLVRTIAESKHICKHFHIPVQSGSSKIIKAMNRGYTREKYLELVATIRKYVPDAVLTTDIIVGFPGETDEDFNDTLKLVDEVEYDVAYTFIYSKRSGTPAAKLENQVPLAEKKSRLNRLMEVQNKNSLLRNQALVGKTVEVLVEGPSYNNPDTWSGRTDGNKLVLWPLNAKKYTIGAKLKVKIEAAQTWLLKGSAQE</sequence>
<evidence type="ECO:0000256" key="5">
    <source>
        <dbReference type="ARBA" id="ARBA00023004"/>
    </source>
</evidence>
<evidence type="ECO:0000256" key="2">
    <source>
        <dbReference type="ARBA" id="ARBA00022485"/>
    </source>
</evidence>
<keyword evidence="3" id="KW-0949">S-adenosyl-L-methionine</keyword>
<dbReference type="InterPro" id="IPR007197">
    <property type="entry name" value="rSAM"/>
</dbReference>
<dbReference type="PANTHER" id="PTHR43020">
    <property type="entry name" value="CDK5 REGULATORY SUBUNIT-ASSOCIATED PROTEIN 1"/>
    <property type="match status" value="1"/>
</dbReference>
<evidence type="ECO:0000256" key="1">
    <source>
        <dbReference type="ARBA" id="ARBA00001966"/>
    </source>
</evidence>
<keyword evidence="2" id="KW-0004">4Fe-4S</keyword>
<proteinExistence type="inferred from homology"/>
<keyword evidence="6" id="KW-0411">Iron-sulfur</keyword>
<dbReference type="GO" id="GO:0035597">
    <property type="term" value="F:tRNA-2-methylthio-N(6)-dimethylallyladenosine(37) synthase activity"/>
    <property type="evidence" value="ECO:0007669"/>
    <property type="project" value="UniProtKB-EC"/>
</dbReference>
<dbReference type="InterPro" id="IPR006463">
    <property type="entry name" value="MiaB_methiolase"/>
</dbReference>
<dbReference type="Gene3D" id="3.80.30.20">
    <property type="entry name" value="tm_1862 like domain"/>
    <property type="match status" value="1"/>
</dbReference>
<dbReference type="GO" id="GO:0046872">
    <property type="term" value="F:metal ion binding"/>
    <property type="evidence" value="ECO:0007669"/>
    <property type="project" value="UniProtKB-KW"/>
</dbReference>
<dbReference type="EC" id="2.8.4.3" evidence="10"/>
<dbReference type="InterPro" id="IPR005839">
    <property type="entry name" value="Methylthiotransferase"/>
</dbReference>
<evidence type="ECO:0000259" key="8">
    <source>
        <dbReference type="PROSITE" id="PS51449"/>
    </source>
</evidence>
<feature type="domain" description="MTTase N-terminal" evidence="8">
    <location>
        <begin position="3"/>
        <end position="119"/>
    </location>
</feature>
<keyword evidence="5" id="KW-0408">Iron</keyword>
<name>A0A644V3J4_9ZZZZ</name>
<comment type="caution">
    <text evidence="10">The sequence shown here is derived from an EMBL/GenBank/DDBJ whole genome shotgun (WGS) entry which is preliminary data.</text>
</comment>
<dbReference type="GO" id="GO:0005829">
    <property type="term" value="C:cytosol"/>
    <property type="evidence" value="ECO:0007669"/>
    <property type="project" value="TreeGrafter"/>
</dbReference>
<dbReference type="Gene3D" id="3.40.50.12160">
    <property type="entry name" value="Methylthiotransferase, N-terminal domain"/>
    <property type="match status" value="1"/>
</dbReference>
<comment type="cofactor">
    <cofactor evidence="1">
        <name>[4Fe-4S] cluster</name>
        <dbReference type="ChEBI" id="CHEBI:49883"/>
    </cofactor>
</comment>
<dbReference type="SFLD" id="SFLDF00273">
    <property type="entry name" value="(dimethylallyl)adenosine_tRNA"/>
    <property type="match status" value="1"/>
</dbReference>
<dbReference type="SMART" id="SM00729">
    <property type="entry name" value="Elp3"/>
    <property type="match status" value="1"/>
</dbReference>
<feature type="domain" description="Radical SAM core" evidence="9">
    <location>
        <begin position="144"/>
        <end position="374"/>
    </location>
</feature>
<dbReference type="FunFam" id="3.80.30.20:FF:000001">
    <property type="entry name" value="tRNA-2-methylthio-N(6)-dimethylallyladenosine synthase 2"/>
    <property type="match status" value="1"/>
</dbReference>
<dbReference type="PROSITE" id="PS51449">
    <property type="entry name" value="MTTASE_N"/>
    <property type="match status" value="1"/>
</dbReference>
<dbReference type="Pfam" id="PF00919">
    <property type="entry name" value="UPF0004"/>
    <property type="match status" value="1"/>
</dbReference>
<dbReference type="CDD" id="cd01335">
    <property type="entry name" value="Radical_SAM"/>
    <property type="match status" value="1"/>
</dbReference>
<dbReference type="SFLD" id="SFLDG01061">
    <property type="entry name" value="methylthiotransferase"/>
    <property type="match status" value="1"/>
</dbReference>
<evidence type="ECO:0000256" key="4">
    <source>
        <dbReference type="ARBA" id="ARBA00022723"/>
    </source>
</evidence>
<dbReference type="InterPro" id="IPR013848">
    <property type="entry name" value="Methylthiotransferase_N"/>
</dbReference>
<keyword evidence="4" id="KW-0479">Metal-binding</keyword>
<dbReference type="NCBIfam" id="TIGR00089">
    <property type="entry name" value="MiaB/RimO family radical SAM methylthiotransferase"/>
    <property type="match status" value="1"/>
</dbReference>
<dbReference type="SUPFAM" id="SSF102114">
    <property type="entry name" value="Radical SAM enzymes"/>
    <property type="match status" value="1"/>
</dbReference>
<accession>A0A644V3J4</accession>
<evidence type="ECO:0000313" key="10">
    <source>
        <dbReference type="EMBL" id="MPL85412.1"/>
    </source>
</evidence>
<dbReference type="AlphaFoldDB" id="A0A644V3J4"/>
<dbReference type="FunFam" id="3.40.50.12160:FF:000003">
    <property type="entry name" value="CDK5 regulatory subunit-associated protein 1"/>
    <property type="match status" value="1"/>
</dbReference>
<organism evidence="10">
    <name type="scientific">bioreactor metagenome</name>
    <dbReference type="NCBI Taxonomy" id="1076179"/>
    <lineage>
        <taxon>unclassified sequences</taxon>
        <taxon>metagenomes</taxon>
        <taxon>ecological metagenomes</taxon>
    </lineage>
</organism>
<evidence type="ECO:0000259" key="7">
    <source>
        <dbReference type="PROSITE" id="PS50926"/>
    </source>
</evidence>
<dbReference type="EMBL" id="VSSQ01000205">
    <property type="protein sequence ID" value="MPL85412.1"/>
    <property type="molecule type" value="Genomic_DNA"/>
</dbReference>
<dbReference type="NCBIfam" id="TIGR01574">
    <property type="entry name" value="miaB-methiolase"/>
    <property type="match status" value="1"/>
</dbReference>
<gene>
    <name evidence="10" type="primary">miaB_9</name>
    <name evidence="10" type="ORF">SDC9_31380</name>
</gene>
<dbReference type="PANTHER" id="PTHR43020:SF2">
    <property type="entry name" value="MITOCHONDRIAL TRNA METHYLTHIOTRANSFERASE CDK5RAP1"/>
    <property type="match status" value="1"/>
</dbReference>
<feature type="domain" description="TRAM" evidence="7">
    <location>
        <begin position="377"/>
        <end position="442"/>
    </location>
</feature>
<dbReference type="InterPro" id="IPR058240">
    <property type="entry name" value="rSAM_sf"/>
</dbReference>
<dbReference type="GO" id="GO:0051539">
    <property type="term" value="F:4 iron, 4 sulfur cluster binding"/>
    <property type="evidence" value="ECO:0007669"/>
    <property type="project" value="UniProtKB-KW"/>
</dbReference>
<dbReference type="SFLD" id="SFLDS00029">
    <property type="entry name" value="Radical_SAM"/>
    <property type="match status" value="1"/>
</dbReference>
<dbReference type="PROSITE" id="PS01278">
    <property type="entry name" value="MTTASE_RADICAL"/>
    <property type="match status" value="1"/>
</dbReference>
<evidence type="ECO:0000259" key="9">
    <source>
        <dbReference type="PROSITE" id="PS51918"/>
    </source>
</evidence>
<dbReference type="InterPro" id="IPR023404">
    <property type="entry name" value="rSAM_horseshoe"/>
</dbReference>
<keyword evidence="10" id="KW-0808">Transferase</keyword>
<dbReference type="InterPro" id="IPR038135">
    <property type="entry name" value="Methylthiotransferase_N_sf"/>
</dbReference>
<dbReference type="PROSITE" id="PS50926">
    <property type="entry name" value="TRAM"/>
    <property type="match status" value="1"/>
</dbReference>
<dbReference type="InterPro" id="IPR006638">
    <property type="entry name" value="Elp3/MiaA/NifB-like_rSAM"/>
</dbReference>
<dbReference type="Pfam" id="PF04055">
    <property type="entry name" value="Radical_SAM"/>
    <property type="match status" value="1"/>
</dbReference>